<feature type="region of interest" description="Disordered" evidence="1">
    <location>
        <begin position="164"/>
        <end position="193"/>
    </location>
</feature>
<evidence type="ECO:0000313" key="3">
    <source>
        <dbReference type="Proteomes" id="UP001231189"/>
    </source>
</evidence>
<dbReference type="PANTHER" id="PTHR10775">
    <property type="entry name" value="OS08G0208400 PROTEIN"/>
    <property type="match status" value="1"/>
</dbReference>
<feature type="compositionally biased region" description="Basic and acidic residues" evidence="1">
    <location>
        <begin position="140"/>
        <end position="150"/>
    </location>
</feature>
<protein>
    <submittedName>
        <fullName evidence="2">Uncharacterized protein</fullName>
    </submittedName>
</protein>
<comment type="caution">
    <text evidence="2">The sequence shown here is derived from an EMBL/GenBank/DDBJ whole genome shotgun (WGS) entry which is preliminary data.</text>
</comment>
<name>A0AAD8W9R6_LOLMU</name>
<reference evidence="2" key="1">
    <citation type="submission" date="2023-07" db="EMBL/GenBank/DDBJ databases">
        <title>A chromosome-level genome assembly of Lolium multiflorum.</title>
        <authorList>
            <person name="Chen Y."/>
            <person name="Copetti D."/>
            <person name="Kolliker R."/>
            <person name="Studer B."/>
        </authorList>
    </citation>
    <scope>NUCLEOTIDE SEQUENCE</scope>
    <source>
        <strain evidence="2">02402/16</strain>
        <tissue evidence="2">Leaf</tissue>
    </source>
</reference>
<dbReference type="AlphaFoldDB" id="A0AAD8W9R6"/>
<dbReference type="PANTHER" id="PTHR10775:SF182">
    <property type="entry name" value="TRANSPOSON, EN_SPM-LIKE, TRANSPOSASE-ASSOCIATED DOMAIN PROTEIN-RELATED"/>
    <property type="match status" value="1"/>
</dbReference>
<proteinExistence type="predicted"/>
<feature type="region of interest" description="Disordered" evidence="1">
    <location>
        <begin position="130"/>
        <end position="150"/>
    </location>
</feature>
<evidence type="ECO:0000256" key="1">
    <source>
        <dbReference type="SAM" id="MobiDB-lite"/>
    </source>
</evidence>
<gene>
    <name evidence="2" type="ORF">QYE76_065180</name>
</gene>
<accession>A0AAD8W9R6</accession>
<dbReference type="Proteomes" id="UP001231189">
    <property type="component" value="Unassembled WGS sequence"/>
</dbReference>
<keyword evidence="3" id="KW-1185">Reference proteome</keyword>
<feature type="compositionally biased region" description="Basic and acidic residues" evidence="1">
    <location>
        <begin position="164"/>
        <end position="174"/>
    </location>
</feature>
<dbReference type="EMBL" id="JAUUTY010000004">
    <property type="protein sequence ID" value="KAK1647375.1"/>
    <property type="molecule type" value="Genomic_DNA"/>
</dbReference>
<evidence type="ECO:0000313" key="2">
    <source>
        <dbReference type="EMBL" id="KAK1647375.1"/>
    </source>
</evidence>
<organism evidence="2 3">
    <name type="scientific">Lolium multiflorum</name>
    <name type="common">Italian ryegrass</name>
    <name type="synonym">Lolium perenne subsp. multiflorum</name>
    <dbReference type="NCBI Taxonomy" id="4521"/>
    <lineage>
        <taxon>Eukaryota</taxon>
        <taxon>Viridiplantae</taxon>
        <taxon>Streptophyta</taxon>
        <taxon>Embryophyta</taxon>
        <taxon>Tracheophyta</taxon>
        <taxon>Spermatophyta</taxon>
        <taxon>Magnoliopsida</taxon>
        <taxon>Liliopsida</taxon>
        <taxon>Poales</taxon>
        <taxon>Poaceae</taxon>
        <taxon>BOP clade</taxon>
        <taxon>Pooideae</taxon>
        <taxon>Poodae</taxon>
        <taxon>Poeae</taxon>
        <taxon>Poeae Chloroplast Group 2 (Poeae type)</taxon>
        <taxon>Loliodinae</taxon>
        <taxon>Loliinae</taxon>
        <taxon>Lolium</taxon>
    </lineage>
</organism>
<sequence length="418" mass="47958">MENYSLMGAAVMKMAVETAAVSMEKPSGGTSPSGRVPEQRLLSPRSWLRDGGGSGRFRVPWLLCIEASMVLSMSSARISRYKIDAKEDMIRNNRRQIRCPCRSCKLERWINPDSGQLEEHLLRRGFMQDNQARPAPSNGAHEDHVERDDYHHEEDYHHADGDYHHEQEVGGEDHHEEEDAGGEHHHDEEEDSGATPLISALRDSHVQDLLLQETSNDRVAARERAKLSQMEKDGMTPIFPGCRPQDTRLHVTLDYLQMKTQNKWTDSSFSKNLKFWHDRLPEGNTLPSSTEEAKKVVCPLDLPHEKYHACINDCVIYRCEYKDRTTCPVCGHGRYKVGNKKVPRKVVWYFPITPRLQRYFVDPKEAKLMQWHAERQKPEEDPEMGYMLTHPSDAGQWQATVITPLLTHSSGALGVRHY</sequence>